<keyword evidence="1" id="KW-0732">Signal</keyword>
<protein>
    <submittedName>
        <fullName evidence="2">Uncharacterized protein</fullName>
    </submittedName>
</protein>
<dbReference type="RefSeq" id="XP_053026577.1">
    <property type="nucleotide sequence ID" value="XM_053162619.1"/>
</dbReference>
<dbReference type="GeneID" id="77803514"/>
<feature type="chain" id="PRO_5046722590" evidence="1">
    <location>
        <begin position="23"/>
        <end position="71"/>
    </location>
</feature>
<dbReference type="EMBL" id="CP110433">
    <property type="protein sequence ID" value="WAQ91022.1"/>
    <property type="molecule type" value="Genomic_DNA"/>
</dbReference>
<feature type="signal peptide" evidence="1">
    <location>
        <begin position="1"/>
        <end position="22"/>
    </location>
</feature>
<proteinExistence type="predicted"/>
<sequence>MHFSSLLALVTLLYIQSQATHGSMFPCNDTSKPHAKGVCMAKIIVPDERGSSGAPSFPIEWDGKEWLAIEP</sequence>
<accession>A0ABY7D422</accession>
<gene>
    <name evidence="2" type="ORF">PtA15_13A422</name>
</gene>
<dbReference type="Proteomes" id="UP001164743">
    <property type="component" value="Chromosome 13A"/>
</dbReference>
<evidence type="ECO:0000313" key="2">
    <source>
        <dbReference type="EMBL" id="WAQ91022.1"/>
    </source>
</evidence>
<name>A0ABY7D422_9BASI</name>
<reference evidence="2" key="1">
    <citation type="submission" date="2022-10" db="EMBL/GenBank/DDBJ databases">
        <title>Puccinia triticina Genome sequencing and assembly.</title>
        <authorList>
            <person name="Li C."/>
        </authorList>
    </citation>
    <scope>NUCLEOTIDE SEQUENCE</scope>
    <source>
        <strain evidence="2">Pt15</strain>
    </source>
</reference>
<organism evidence="2 3">
    <name type="scientific">Puccinia triticina</name>
    <dbReference type="NCBI Taxonomy" id="208348"/>
    <lineage>
        <taxon>Eukaryota</taxon>
        <taxon>Fungi</taxon>
        <taxon>Dikarya</taxon>
        <taxon>Basidiomycota</taxon>
        <taxon>Pucciniomycotina</taxon>
        <taxon>Pucciniomycetes</taxon>
        <taxon>Pucciniales</taxon>
        <taxon>Pucciniaceae</taxon>
        <taxon>Puccinia</taxon>
    </lineage>
</organism>
<evidence type="ECO:0000256" key="1">
    <source>
        <dbReference type="SAM" id="SignalP"/>
    </source>
</evidence>
<keyword evidence="3" id="KW-1185">Reference proteome</keyword>
<evidence type="ECO:0000313" key="3">
    <source>
        <dbReference type="Proteomes" id="UP001164743"/>
    </source>
</evidence>